<comment type="cofactor">
    <cofactor evidence="6">
        <name>Zn(2+)</name>
        <dbReference type="ChEBI" id="CHEBI:29105"/>
    </cofactor>
    <text evidence="6">Binds 1 zinc ion per subunit.</text>
</comment>
<dbReference type="PROSITE" id="PS50231">
    <property type="entry name" value="RICIN_B_LECTIN"/>
    <property type="match status" value="1"/>
</dbReference>
<gene>
    <name evidence="8" type="ORF">AZ78_4653</name>
</gene>
<comment type="caution">
    <text evidence="8">The sequence shown here is derived from an EMBL/GenBank/DDBJ whole genome shotgun (WGS) entry which is preliminary data.</text>
</comment>
<dbReference type="InterPro" id="IPR035992">
    <property type="entry name" value="Ricin_B-like_lectins"/>
</dbReference>
<dbReference type="RefSeq" id="WP_051547925.1">
    <property type="nucleotide sequence ID" value="NZ_JAJA02000001.1"/>
</dbReference>
<accession>A0A108UD94</accession>
<evidence type="ECO:0000259" key="7">
    <source>
        <dbReference type="PROSITE" id="PS51694"/>
    </source>
</evidence>
<keyword evidence="9" id="KW-1185">Reference proteome</keyword>
<keyword evidence="1 6" id="KW-0645">Protease</keyword>
<keyword evidence="4 6" id="KW-0862">Zinc</keyword>
<evidence type="ECO:0000256" key="1">
    <source>
        <dbReference type="ARBA" id="ARBA00022670"/>
    </source>
</evidence>
<dbReference type="OrthoDB" id="6229465at2"/>
<feature type="binding site" evidence="6">
    <location>
        <position position="321"/>
    </location>
    <ligand>
        <name>Zn(2+)</name>
        <dbReference type="ChEBI" id="CHEBI:29105"/>
        <note>catalytic</note>
    </ligand>
</feature>
<evidence type="ECO:0000256" key="2">
    <source>
        <dbReference type="ARBA" id="ARBA00022723"/>
    </source>
</evidence>
<dbReference type="Gene3D" id="2.80.10.50">
    <property type="match status" value="1"/>
</dbReference>
<dbReference type="GO" id="GO:0004222">
    <property type="term" value="F:metalloendopeptidase activity"/>
    <property type="evidence" value="ECO:0007669"/>
    <property type="project" value="UniProtKB-UniRule"/>
</dbReference>
<evidence type="ECO:0000256" key="6">
    <source>
        <dbReference type="PROSITE-ProRule" id="PRU01031"/>
    </source>
</evidence>
<feature type="active site" evidence="6">
    <location>
        <position position="312"/>
    </location>
</feature>
<dbReference type="PROSITE" id="PS51694">
    <property type="entry name" value="PEPTIDASE_M66"/>
    <property type="match status" value="1"/>
</dbReference>
<evidence type="ECO:0000256" key="5">
    <source>
        <dbReference type="ARBA" id="ARBA00023049"/>
    </source>
</evidence>
<organism evidence="8 9">
    <name type="scientific">Lysobacter capsici AZ78</name>
    <dbReference type="NCBI Taxonomy" id="1444315"/>
    <lineage>
        <taxon>Bacteria</taxon>
        <taxon>Pseudomonadati</taxon>
        <taxon>Pseudomonadota</taxon>
        <taxon>Gammaproteobacteria</taxon>
        <taxon>Lysobacterales</taxon>
        <taxon>Lysobacteraceae</taxon>
        <taxon>Lysobacter</taxon>
    </lineage>
</organism>
<sequence>MAVDTDAIGFYDRIADGSERPIRNDLTGTLQGMVQLVQSHSVDPSGNAAKRMPRLTSEREALLLVTPTSAFADATSLTLTATLDGVQLPTVTLNRPEALPKADNPGASEPEIVYSRRAWSTVLPWHWVKPGLALNIVDDRGRAGTLAATSIEFGAPAELIVHNIRIGMLTDPPDRPEDHYMLREPAKAAADYFQTIPAAQLTVSSYEDLKLTRAMVASGVIYDTASATEGGDYIGDMREDIAKDTVSVGINLANWGITSSSMGSQQQPQLTQTVVAHHVLGNYKNGVMGHGLSGGNGMLTLYQSHGNEFSHEIGHHFGLGHHPGAELEPKNFWNGHHADSGWGYIAYRKRMRANLAWHRPYSADTGTAANSFAQRYFYNLDAMSGGEAVSELSRYTHYTGYSTFVRIQRSLSRFMFDPASPSGYKHWNTSTRKMEAIATPAAVPDNMPAVWFNGSTYRPARRHGIPVFTVLGGYDPDNGQAVLYPAARGNWGNVFDLPAPSANASARQCWLQVNFGSRPARSIAVAPQRLRSATVNKLHIQIAQDEAPTSASLQCQDPGAQPRELASMQFPQNLAAMPAPVVIGRDKGYDALTKVEWPELEAGLLALAGKPAPWPDNKTALLIESYSDKIGQLSPAARAQYDRHLALRQKGAQLTQWIEQNRVALDAGEQQAWLNLDRQIESTLGLQAPGEKLPDGGLIVFRDACLKMEQTATGPNAYFAAASTCSIANDAWIIDASGRIRPRARLDLCISDSGNRVAKLSTCDTGRAYQSWDLTTFAPKASRHGRCLSLFQGFLTDGRGLLDIWVNCHQVPDGWQLPAVSQNPMLPITRSDHWQYIERWSRNN</sequence>
<evidence type="ECO:0000313" key="8">
    <source>
        <dbReference type="EMBL" id="KWS07093.1"/>
    </source>
</evidence>
<feature type="binding site" evidence="6">
    <location>
        <position position="311"/>
    </location>
    <ligand>
        <name>Zn(2+)</name>
        <dbReference type="ChEBI" id="CHEBI:29105"/>
        <note>catalytic</note>
    </ligand>
</feature>
<dbReference type="InterPro" id="IPR019503">
    <property type="entry name" value="Peptidase_M66_dom"/>
</dbReference>
<feature type="binding site" evidence="6">
    <location>
        <position position="315"/>
    </location>
    <ligand>
        <name>Zn(2+)</name>
        <dbReference type="ChEBI" id="CHEBI:29105"/>
        <note>catalytic</note>
    </ligand>
</feature>
<evidence type="ECO:0000256" key="3">
    <source>
        <dbReference type="ARBA" id="ARBA00022801"/>
    </source>
</evidence>
<dbReference type="PANTHER" id="PTHR39540:SF1">
    <property type="entry name" value="DICTOMALLEIN-1-RELATED"/>
    <property type="match status" value="1"/>
</dbReference>
<dbReference type="SUPFAM" id="SSF50370">
    <property type="entry name" value="Ricin B-like lectins"/>
    <property type="match status" value="1"/>
</dbReference>
<name>A0A108UD94_9GAMM</name>
<dbReference type="GO" id="GO:0006508">
    <property type="term" value="P:proteolysis"/>
    <property type="evidence" value="ECO:0007669"/>
    <property type="project" value="UniProtKB-UniRule"/>
</dbReference>
<dbReference type="Pfam" id="PF12561">
    <property type="entry name" value="TagA"/>
    <property type="match status" value="1"/>
</dbReference>
<dbReference type="PANTHER" id="PTHR39540">
    <property type="match status" value="1"/>
</dbReference>
<evidence type="ECO:0000313" key="9">
    <source>
        <dbReference type="Proteomes" id="UP000023435"/>
    </source>
</evidence>
<dbReference type="Proteomes" id="UP000023435">
    <property type="component" value="Unassembled WGS sequence"/>
</dbReference>
<reference evidence="8 9" key="1">
    <citation type="journal article" date="2014" name="Genome Announc.">
        <title>Draft Genome Sequence of Lysobacter capsici AZ78, a Bacterium Antagonistic to Plant-Pathogenic Oomycetes.</title>
        <authorList>
            <person name="Puopolo G."/>
            <person name="Sonego P."/>
            <person name="Engelen K."/>
            <person name="Pertot I."/>
        </authorList>
    </citation>
    <scope>NUCLEOTIDE SEQUENCE [LARGE SCALE GENOMIC DNA]</scope>
    <source>
        <strain evidence="8 9">AZ78</strain>
    </source>
</reference>
<dbReference type="AlphaFoldDB" id="A0A108UD94"/>
<dbReference type="InterPro" id="IPR051256">
    <property type="entry name" value="Dictomallein"/>
</dbReference>
<dbReference type="InterPro" id="IPR022218">
    <property type="entry name" value="TagA_dom"/>
</dbReference>
<proteinExistence type="predicted"/>
<keyword evidence="3 6" id="KW-0378">Hydrolase</keyword>
<dbReference type="GO" id="GO:0046872">
    <property type="term" value="F:metal ion binding"/>
    <property type="evidence" value="ECO:0007669"/>
    <property type="project" value="UniProtKB-UniRule"/>
</dbReference>
<dbReference type="Pfam" id="PF10462">
    <property type="entry name" value="Peptidase_M66"/>
    <property type="match status" value="1"/>
</dbReference>
<feature type="domain" description="Peptidase M66" evidence="7">
    <location>
        <begin position="158"/>
        <end position="416"/>
    </location>
</feature>
<dbReference type="EMBL" id="JAJA02000001">
    <property type="protein sequence ID" value="KWS07093.1"/>
    <property type="molecule type" value="Genomic_DNA"/>
</dbReference>
<keyword evidence="2 6" id="KW-0479">Metal-binding</keyword>
<evidence type="ECO:0000256" key="4">
    <source>
        <dbReference type="ARBA" id="ARBA00022833"/>
    </source>
</evidence>
<keyword evidence="5 6" id="KW-0482">Metalloprotease</keyword>
<protein>
    <submittedName>
        <fullName evidence="8">TagA-related protein</fullName>
    </submittedName>
</protein>